<gene>
    <name evidence="2" type="ORF">PV10_01099</name>
</gene>
<dbReference type="OMA" id="ASWDIQT"/>
<dbReference type="InterPro" id="IPR029731">
    <property type="entry name" value="OSGIN1/2"/>
</dbReference>
<protein>
    <recommendedName>
        <fullName evidence="4">L-ornithine N(5)-monooxygenase</fullName>
    </recommendedName>
</protein>
<dbReference type="OrthoDB" id="412005at2759"/>
<dbReference type="STRING" id="212818.A0A0D1ZRV8"/>
<proteinExistence type="predicted"/>
<dbReference type="Proteomes" id="UP000054302">
    <property type="component" value="Unassembled WGS sequence"/>
</dbReference>
<dbReference type="SUPFAM" id="SSF51905">
    <property type="entry name" value="FAD/NAD(P)-binding domain"/>
    <property type="match status" value="1"/>
</dbReference>
<dbReference type="AlphaFoldDB" id="A0A0D1ZRV8"/>
<feature type="compositionally biased region" description="Polar residues" evidence="1">
    <location>
        <begin position="482"/>
        <end position="517"/>
    </location>
</feature>
<dbReference type="HOGENOM" id="CLU_026100_0_0_1"/>
<dbReference type="PANTHER" id="PTHR15192">
    <property type="entry name" value="PROTEIN CBG05349"/>
    <property type="match status" value="1"/>
</dbReference>
<dbReference type="VEuPathDB" id="FungiDB:PV10_01099"/>
<evidence type="ECO:0008006" key="4">
    <source>
        <dbReference type="Google" id="ProtNLM"/>
    </source>
</evidence>
<name>A0A0D1ZRV8_EXOME</name>
<dbReference type="RefSeq" id="XP_016228911.1">
    <property type="nucleotide sequence ID" value="XM_016365262.1"/>
</dbReference>
<evidence type="ECO:0000256" key="1">
    <source>
        <dbReference type="SAM" id="MobiDB-lite"/>
    </source>
</evidence>
<feature type="region of interest" description="Disordered" evidence="1">
    <location>
        <begin position="482"/>
        <end position="541"/>
    </location>
</feature>
<reference evidence="2 3" key="1">
    <citation type="submission" date="2015-01" db="EMBL/GenBank/DDBJ databases">
        <title>The Genome Sequence of Exophiala mesophila CBS40295.</title>
        <authorList>
            <consortium name="The Broad Institute Genomics Platform"/>
            <person name="Cuomo C."/>
            <person name="de Hoog S."/>
            <person name="Gorbushina A."/>
            <person name="Stielow B."/>
            <person name="Teixiera M."/>
            <person name="Abouelleil A."/>
            <person name="Chapman S.B."/>
            <person name="Priest M."/>
            <person name="Young S.K."/>
            <person name="Wortman J."/>
            <person name="Nusbaum C."/>
            <person name="Birren B."/>
        </authorList>
    </citation>
    <scope>NUCLEOTIDE SEQUENCE [LARGE SCALE GENOMIC DNA]</scope>
    <source>
        <strain evidence="2 3">CBS 40295</strain>
    </source>
</reference>
<dbReference type="InterPro" id="IPR036188">
    <property type="entry name" value="FAD/NAD-bd_sf"/>
</dbReference>
<dbReference type="EMBL" id="KN847520">
    <property type="protein sequence ID" value="KIV97337.1"/>
    <property type="molecule type" value="Genomic_DNA"/>
</dbReference>
<keyword evidence="3" id="KW-1185">Reference proteome</keyword>
<evidence type="ECO:0000313" key="3">
    <source>
        <dbReference type="Proteomes" id="UP000054302"/>
    </source>
</evidence>
<evidence type="ECO:0000313" key="2">
    <source>
        <dbReference type="EMBL" id="KIV97337.1"/>
    </source>
</evidence>
<dbReference type="PANTHER" id="PTHR15192:SF8">
    <property type="entry name" value="FAD_NAD(P)-BINDING DOMAIN-CONTAINING PROTEIN"/>
    <property type="match status" value="1"/>
</dbReference>
<sequence length="541" mass="59648">MYGFPMAHGKPRHINTVIVGNGPSALILSYILHGHIPWYDRDHPHPDPLLHDKLNCWDHDLLSLDVDFLTDHFTASRFSYSTQALPINVLLDTLIRPYGETEDAPKTTCVKWKYDPQRAVSHLVFGKTSTAGGQWEDNPVDASWDIGTLSYAGMLSLPGYTFEQHYHCLYGRSMPVYLRPSRRSVADYFAAYPTKVGITEAIQNAQVVSEVSRRGNTFYIGSHNISCQNLVLASGIFSELIQPPPILWPLATLAGVESREQPLPILVIGSGFSAADIIISSSEHQRIIHVFKWAPSTLPSPLRACHQQAYPEYAGIYRRMKIAALSHPSVSGKRSKVRHTHSDFDSSRDWSATYEGLPNAHIVNVEQCTQESGATVTFQIGSGQPFKRQVGNFAYVVGRRGTLEYLSPDLVAQVLPPRGSNTDKTQGKLISAHCLREKANEDLEVAESVFIVGSLTGDSLIRFAYGGCTYAAGKIMSRLQNRDSTNTNGQYITNGTTVSLSTPEKSSRPQTPSSQIPAMSGLDGHEASPARSGPLDRRKEL</sequence>
<dbReference type="Gene3D" id="3.50.50.60">
    <property type="entry name" value="FAD/NAD(P)-binding domain"/>
    <property type="match status" value="1"/>
</dbReference>
<dbReference type="GeneID" id="27318944"/>
<accession>A0A0D1ZRV8</accession>
<organism evidence="2 3">
    <name type="scientific">Exophiala mesophila</name>
    <name type="common">Black yeast-like fungus</name>
    <dbReference type="NCBI Taxonomy" id="212818"/>
    <lineage>
        <taxon>Eukaryota</taxon>
        <taxon>Fungi</taxon>
        <taxon>Dikarya</taxon>
        <taxon>Ascomycota</taxon>
        <taxon>Pezizomycotina</taxon>
        <taxon>Eurotiomycetes</taxon>
        <taxon>Chaetothyriomycetidae</taxon>
        <taxon>Chaetothyriales</taxon>
        <taxon>Herpotrichiellaceae</taxon>
        <taxon>Exophiala</taxon>
    </lineage>
</organism>
<feature type="compositionally biased region" description="Basic and acidic residues" evidence="1">
    <location>
        <begin position="523"/>
        <end position="541"/>
    </location>
</feature>